<dbReference type="Ensembl" id="ENSNGAT00000013594.1">
    <property type="protein sequence ID" value="ENSNGAP00000008100.1"/>
    <property type="gene ID" value="ENSNGAG00000011184.1"/>
</dbReference>
<accession>A0A8C6QTJ3</accession>
<proteinExistence type="predicted"/>
<reference evidence="5" key="1">
    <citation type="submission" date="2025-08" db="UniProtKB">
        <authorList>
            <consortium name="Ensembl"/>
        </authorList>
    </citation>
    <scope>IDENTIFICATION</scope>
</reference>
<dbReference type="Proteomes" id="UP000694381">
    <property type="component" value="Unassembled WGS sequence"/>
</dbReference>
<sequence>MMKLLLLVLVLGLAHADEMSGVWFTAAIAADNVDTIQEGGPLRLYMRELQCQAECQQLKVTFEVQGDNHYKAVRQTEKFITFYNENVDSAGRKTKMIYVLGKEDLDAAEIKRLEHYATSEQIPIENIEYVHRTDTCAR</sequence>
<dbReference type="PRINTS" id="PR01173">
    <property type="entry name" value="ODORANTBNDNG"/>
</dbReference>
<feature type="domain" description="Lipocalin/cytosolic fatty-acid binding" evidence="4">
    <location>
        <begin position="20"/>
        <end position="69"/>
    </location>
</feature>
<dbReference type="GO" id="GO:0005576">
    <property type="term" value="C:extracellular region"/>
    <property type="evidence" value="ECO:0007669"/>
    <property type="project" value="UniProtKB-SubCell"/>
</dbReference>
<reference evidence="5" key="2">
    <citation type="submission" date="2025-09" db="UniProtKB">
        <authorList>
            <consortium name="Ensembl"/>
        </authorList>
    </citation>
    <scope>IDENTIFICATION</scope>
</reference>
<dbReference type="Pfam" id="PF00061">
    <property type="entry name" value="Lipocalin"/>
    <property type="match status" value="1"/>
</dbReference>
<dbReference type="Gene3D" id="2.40.128.20">
    <property type="match status" value="2"/>
</dbReference>
<keyword evidence="6" id="KW-1185">Reference proteome</keyword>
<evidence type="ECO:0000313" key="6">
    <source>
        <dbReference type="Proteomes" id="UP000694381"/>
    </source>
</evidence>
<comment type="subcellular location">
    <subcellularLocation>
        <location evidence="1">Secreted</location>
    </subcellularLocation>
</comment>
<evidence type="ECO:0000313" key="5">
    <source>
        <dbReference type="Ensembl" id="ENSNGAP00000008100.1"/>
    </source>
</evidence>
<keyword evidence="3" id="KW-0732">Signal</keyword>
<dbReference type="GeneTree" id="ENSGT01030000235420"/>
<evidence type="ECO:0000256" key="1">
    <source>
        <dbReference type="ARBA" id="ARBA00004613"/>
    </source>
</evidence>
<dbReference type="AlphaFoldDB" id="A0A8C6QTJ3"/>
<dbReference type="InterPro" id="IPR000566">
    <property type="entry name" value="Lipocln_cytosolic_FA-bd_dom"/>
</dbReference>
<keyword evidence="2" id="KW-0964">Secreted</keyword>
<organism evidence="5 6">
    <name type="scientific">Nannospalax galili</name>
    <name type="common">Northern Israeli blind subterranean mole rat</name>
    <name type="synonym">Spalax galili</name>
    <dbReference type="NCBI Taxonomy" id="1026970"/>
    <lineage>
        <taxon>Eukaryota</taxon>
        <taxon>Metazoa</taxon>
        <taxon>Chordata</taxon>
        <taxon>Craniata</taxon>
        <taxon>Vertebrata</taxon>
        <taxon>Euteleostomi</taxon>
        <taxon>Mammalia</taxon>
        <taxon>Eutheria</taxon>
        <taxon>Euarchontoglires</taxon>
        <taxon>Glires</taxon>
        <taxon>Rodentia</taxon>
        <taxon>Myomorpha</taxon>
        <taxon>Muroidea</taxon>
        <taxon>Spalacidae</taxon>
        <taxon>Spalacinae</taxon>
        <taxon>Nannospalax</taxon>
    </lineage>
</organism>
<feature type="chain" id="PRO_5034274928" description="Lipocalin/cytosolic fatty-acid binding domain-containing protein" evidence="3">
    <location>
        <begin position="17"/>
        <end position="138"/>
    </location>
</feature>
<dbReference type="InterPro" id="IPR012674">
    <property type="entry name" value="Calycin"/>
</dbReference>
<evidence type="ECO:0000259" key="4">
    <source>
        <dbReference type="Pfam" id="PF00061"/>
    </source>
</evidence>
<evidence type="ECO:0000256" key="2">
    <source>
        <dbReference type="ARBA" id="ARBA00022525"/>
    </source>
</evidence>
<dbReference type="SUPFAM" id="SSF50814">
    <property type="entry name" value="Lipocalins"/>
    <property type="match status" value="1"/>
</dbReference>
<name>A0A8C6QTJ3_NANGA</name>
<dbReference type="OMA" id="WHTISIA"/>
<protein>
    <recommendedName>
        <fullName evidence="4">Lipocalin/cytosolic fatty-acid binding domain-containing protein</fullName>
    </recommendedName>
</protein>
<dbReference type="InterPro" id="IPR002448">
    <property type="entry name" value="OBP-like"/>
</dbReference>
<evidence type="ECO:0000256" key="3">
    <source>
        <dbReference type="SAM" id="SignalP"/>
    </source>
</evidence>
<feature type="signal peptide" evidence="3">
    <location>
        <begin position="1"/>
        <end position="16"/>
    </location>
</feature>